<protein>
    <recommendedName>
        <fullName evidence="3">CRP-like protein Clp</fullName>
    </recommendedName>
    <alternativeName>
        <fullName evidence="12">Catabolite activation-like protein</fullName>
    </alternativeName>
</protein>
<evidence type="ECO:0000313" key="16">
    <source>
        <dbReference type="Proteomes" id="UP000291562"/>
    </source>
</evidence>
<dbReference type="Pfam" id="PF13545">
    <property type="entry name" value="HTH_Crp_2"/>
    <property type="match status" value="1"/>
</dbReference>
<gene>
    <name evidence="15" type="primary">crp</name>
    <name evidence="15" type="ORF">ELE36_02470</name>
</gene>
<dbReference type="InterPro" id="IPR012318">
    <property type="entry name" value="HTH_CRP"/>
</dbReference>
<evidence type="ECO:0000256" key="10">
    <source>
        <dbReference type="ARBA" id="ARBA00023159"/>
    </source>
</evidence>
<keyword evidence="7" id="KW-0805">Transcription regulation</keyword>
<dbReference type="CDD" id="cd00038">
    <property type="entry name" value="CAP_ED"/>
    <property type="match status" value="1"/>
</dbReference>
<dbReference type="PROSITE" id="PS51063">
    <property type="entry name" value="HTH_CRP_2"/>
    <property type="match status" value="1"/>
</dbReference>
<dbReference type="PANTHER" id="PTHR24567:SF68">
    <property type="entry name" value="DNA-BINDING TRANSCRIPTIONAL DUAL REGULATOR CRP"/>
    <property type="match status" value="1"/>
</dbReference>
<dbReference type="InterPro" id="IPR018490">
    <property type="entry name" value="cNMP-bd_dom_sf"/>
</dbReference>
<dbReference type="InterPro" id="IPR036388">
    <property type="entry name" value="WH-like_DNA-bd_sf"/>
</dbReference>
<dbReference type="PROSITE" id="PS50042">
    <property type="entry name" value="CNMP_BINDING_3"/>
    <property type="match status" value="1"/>
</dbReference>
<evidence type="ECO:0000256" key="5">
    <source>
        <dbReference type="ARBA" id="ARBA00022533"/>
    </source>
</evidence>
<dbReference type="InterPro" id="IPR050397">
    <property type="entry name" value="Env_Response_Regulators"/>
</dbReference>
<dbReference type="NCBIfam" id="NF008732">
    <property type="entry name" value="PRK11753.1"/>
    <property type="match status" value="1"/>
</dbReference>
<dbReference type="Gene3D" id="2.60.120.10">
    <property type="entry name" value="Jelly Rolls"/>
    <property type="match status" value="1"/>
</dbReference>
<dbReference type="InterPro" id="IPR036390">
    <property type="entry name" value="WH_DNA-bd_sf"/>
</dbReference>
<keyword evidence="10" id="KW-0010">Activator</keyword>
<dbReference type="InterPro" id="IPR014710">
    <property type="entry name" value="RmlC-like_jellyroll"/>
</dbReference>
<feature type="domain" description="Cyclic nucleotide-binding" evidence="13">
    <location>
        <begin position="19"/>
        <end position="123"/>
    </location>
</feature>
<evidence type="ECO:0000256" key="4">
    <source>
        <dbReference type="ARBA" id="ARBA00022491"/>
    </source>
</evidence>
<evidence type="ECO:0000256" key="11">
    <source>
        <dbReference type="ARBA" id="ARBA00023163"/>
    </source>
</evidence>
<evidence type="ECO:0000256" key="1">
    <source>
        <dbReference type="ARBA" id="ARBA00004496"/>
    </source>
</evidence>
<dbReference type="SUPFAM" id="SSF51206">
    <property type="entry name" value="cAMP-binding domain-like"/>
    <property type="match status" value="1"/>
</dbReference>
<dbReference type="InterPro" id="IPR000595">
    <property type="entry name" value="cNMP-bd_dom"/>
</dbReference>
<sequence>MADMRYTLHQNMNRVQAPAFLTAEGNDMERFLSFCHRRRYPNKTLIIRPGDSAHILYYIIDGSLTVSSEDDQGRELILAYLNRGEFIGEMGLFVEVPRREVMVRTRNACDLAEISYERLFQLFEGPLREECPKILFAIGAQLTNRVLQTSRKVSRLAFMDVTNRVAKTLLDLCEEPDAMTHPSGTQLRISRQEISRIVGCSREMVGRVLKQLEEQGMITAKGKTIVLLGTR</sequence>
<dbReference type="AlphaFoldDB" id="A0A411HFR1"/>
<dbReference type="PANTHER" id="PTHR24567">
    <property type="entry name" value="CRP FAMILY TRANSCRIPTIONAL REGULATORY PROTEIN"/>
    <property type="match status" value="1"/>
</dbReference>
<dbReference type="SUPFAM" id="SSF46785">
    <property type="entry name" value="Winged helix' DNA-binding domain"/>
    <property type="match status" value="1"/>
</dbReference>
<evidence type="ECO:0000256" key="8">
    <source>
        <dbReference type="ARBA" id="ARBA00023026"/>
    </source>
</evidence>
<dbReference type="EMBL" id="CP035704">
    <property type="protein sequence ID" value="QBB69328.1"/>
    <property type="molecule type" value="Genomic_DNA"/>
</dbReference>
<dbReference type="CDD" id="cd00092">
    <property type="entry name" value="HTH_CRP"/>
    <property type="match status" value="1"/>
</dbReference>
<evidence type="ECO:0000256" key="3">
    <source>
        <dbReference type="ARBA" id="ARBA00020769"/>
    </source>
</evidence>
<evidence type="ECO:0000259" key="13">
    <source>
        <dbReference type="PROSITE" id="PS50042"/>
    </source>
</evidence>
<evidence type="ECO:0000313" key="15">
    <source>
        <dbReference type="EMBL" id="QBB69328.1"/>
    </source>
</evidence>
<comment type="subcellular location">
    <subcellularLocation>
        <location evidence="1">Cytoplasm</location>
    </subcellularLocation>
</comment>
<dbReference type="OrthoDB" id="61906at2"/>
<keyword evidence="6" id="KW-0973">c-di-GMP</keyword>
<proteinExistence type="predicted"/>
<dbReference type="SMART" id="SM00100">
    <property type="entry name" value="cNMP"/>
    <property type="match status" value="1"/>
</dbReference>
<dbReference type="GO" id="GO:0003700">
    <property type="term" value="F:DNA-binding transcription factor activity"/>
    <property type="evidence" value="ECO:0007669"/>
    <property type="project" value="TreeGrafter"/>
</dbReference>
<dbReference type="Pfam" id="PF00027">
    <property type="entry name" value="cNMP_binding"/>
    <property type="match status" value="1"/>
</dbReference>
<reference evidence="15 16" key="1">
    <citation type="submission" date="2019-01" db="EMBL/GenBank/DDBJ databases">
        <title>Pseudolysobacter antarctica gen. nov., sp. nov., isolated from Fildes Peninsula, Antarctica.</title>
        <authorList>
            <person name="Wei Z."/>
            <person name="Peng F."/>
        </authorList>
    </citation>
    <scope>NUCLEOTIDE SEQUENCE [LARGE SCALE GENOMIC DNA]</scope>
    <source>
        <strain evidence="15 16">AQ6-296</strain>
    </source>
</reference>
<evidence type="ECO:0000256" key="2">
    <source>
        <dbReference type="ARBA" id="ARBA00011738"/>
    </source>
</evidence>
<keyword evidence="5" id="KW-0021">Allosteric enzyme</keyword>
<evidence type="ECO:0000259" key="14">
    <source>
        <dbReference type="PROSITE" id="PS51063"/>
    </source>
</evidence>
<keyword evidence="16" id="KW-1185">Reference proteome</keyword>
<organism evidence="15 16">
    <name type="scientific">Pseudolysobacter antarcticus</name>
    <dbReference type="NCBI Taxonomy" id="2511995"/>
    <lineage>
        <taxon>Bacteria</taxon>
        <taxon>Pseudomonadati</taxon>
        <taxon>Pseudomonadota</taxon>
        <taxon>Gammaproteobacteria</taxon>
        <taxon>Lysobacterales</taxon>
        <taxon>Rhodanobacteraceae</taxon>
        <taxon>Pseudolysobacter</taxon>
    </lineage>
</organism>
<comment type="subunit">
    <text evidence="2">Homodimer.</text>
</comment>
<keyword evidence="8" id="KW-0843">Virulence</keyword>
<keyword evidence="4" id="KW-0678">Repressor</keyword>
<name>A0A411HFR1_9GAMM</name>
<evidence type="ECO:0000256" key="7">
    <source>
        <dbReference type="ARBA" id="ARBA00023015"/>
    </source>
</evidence>
<evidence type="ECO:0000256" key="6">
    <source>
        <dbReference type="ARBA" id="ARBA00022636"/>
    </source>
</evidence>
<dbReference type="GO" id="GO:0003824">
    <property type="term" value="F:catalytic activity"/>
    <property type="evidence" value="ECO:0007669"/>
    <property type="project" value="UniProtKB-KW"/>
</dbReference>
<dbReference type="GO" id="GO:0005829">
    <property type="term" value="C:cytosol"/>
    <property type="evidence" value="ECO:0007669"/>
    <property type="project" value="TreeGrafter"/>
</dbReference>
<accession>A0A411HFR1</accession>
<dbReference type="PRINTS" id="PR00034">
    <property type="entry name" value="HTHCRP"/>
</dbReference>
<dbReference type="GO" id="GO:0003677">
    <property type="term" value="F:DNA binding"/>
    <property type="evidence" value="ECO:0007669"/>
    <property type="project" value="UniProtKB-KW"/>
</dbReference>
<dbReference type="InterPro" id="IPR018488">
    <property type="entry name" value="cNMP-bd_CS"/>
</dbReference>
<dbReference type="KEGG" id="xbc:ELE36_02470"/>
<keyword evidence="9" id="KW-0238">DNA-binding</keyword>
<dbReference type="PROSITE" id="PS00888">
    <property type="entry name" value="CNMP_BINDING_1"/>
    <property type="match status" value="1"/>
</dbReference>
<dbReference type="SMART" id="SM00419">
    <property type="entry name" value="HTH_CRP"/>
    <property type="match status" value="1"/>
</dbReference>
<dbReference type="Proteomes" id="UP000291562">
    <property type="component" value="Chromosome"/>
</dbReference>
<dbReference type="Gene3D" id="1.10.10.10">
    <property type="entry name" value="Winged helix-like DNA-binding domain superfamily/Winged helix DNA-binding domain"/>
    <property type="match status" value="1"/>
</dbReference>
<feature type="domain" description="HTH crp-type" evidence="14">
    <location>
        <begin position="159"/>
        <end position="231"/>
    </location>
</feature>
<keyword evidence="11" id="KW-0804">Transcription</keyword>
<evidence type="ECO:0000256" key="12">
    <source>
        <dbReference type="ARBA" id="ARBA00031697"/>
    </source>
</evidence>
<evidence type="ECO:0000256" key="9">
    <source>
        <dbReference type="ARBA" id="ARBA00023125"/>
    </source>
</evidence>
<dbReference type="FunFam" id="1.10.10.10:FF:000006">
    <property type="entry name" value="cAMP-activated global transcriptional regulator CRP"/>
    <property type="match status" value="1"/>
</dbReference>